<dbReference type="EC" id="2.4.-.-" evidence="3"/>
<dbReference type="RefSeq" id="WP_353866663.1">
    <property type="nucleotide sequence ID" value="NZ_CP088295.1"/>
</dbReference>
<dbReference type="PANTHER" id="PTHR12526">
    <property type="entry name" value="GLYCOSYLTRANSFERASE"/>
    <property type="match status" value="1"/>
</dbReference>
<evidence type="ECO:0000313" key="4">
    <source>
        <dbReference type="Proteomes" id="UP001058860"/>
    </source>
</evidence>
<sequence length="505" mass="53024">MPDPTIVVIGGGRRDAAPIVAALASRAPVLVQERGSARRPAPGALCCCVLDPFADAPLEDVWPRWARAADVSLVVLAPAGRSPRPERAGLLRVADVVVRRPADGTPAELADAIAGAATRATGRRRAPGVPRIGVVTPWPPDPAGPAFSMQALVAAAPADIALDIVRAPTATDVEGWSALVCSLGDSPYHVPAWQALTRARADVLLHDTYLGNLYEALLGLRVLTPAQYRRVLLRDESHRLPAAWRKDPPVPIPRADADRLGLTFLGDVLDRADRILVHSAAARELVLAERPDRAADIRLVIHGGPSVTTHDDVARDPDLVVALGYPRDPDGTLAAFAHARHRHPRARLAITGDPGPPAELQRLARLADTLGVADAVTFDGWVDHETWAARLRTAAVALQLRGATRGESSATIAACMAAGLPVLTTSVGAVAELPSDALVRLPAGASGAQLGDALADLLRDPDTRASLAAAGRRARRRRQPADAARSLVDAVCDAMPAGATRRGTS</sequence>
<dbReference type="EMBL" id="CP088295">
    <property type="protein sequence ID" value="UUY06238.1"/>
    <property type="molecule type" value="Genomic_DNA"/>
</dbReference>
<dbReference type="Proteomes" id="UP001058860">
    <property type="component" value="Chromosome"/>
</dbReference>
<dbReference type="GO" id="GO:0016757">
    <property type="term" value="F:glycosyltransferase activity"/>
    <property type="evidence" value="ECO:0007669"/>
    <property type="project" value="UniProtKB-KW"/>
</dbReference>
<reference evidence="4" key="1">
    <citation type="submission" date="2021-11" db="EMBL/GenBank/DDBJ databases">
        <title>Cultivation dependent microbiological survey of springs from the worlds oldest radium mine currently devoted to the extraction of radon-saturated water.</title>
        <authorList>
            <person name="Kapinusova G."/>
            <person name="Smrhova T."/>
            <person name="Strejcek M."/>
            <person name="Suman J."/>
            <person name="Jani K."/>
            <person name="Pajer P."/>
            <person name="Uhlik O."/>
        </authorList>
    </citation>
    <scope>NUCLEOTIDE SEQUENCE [LARGE SCALE GENOMIC DNA]</scope>
    <source>
        <strain evidence="4">J379</strain>
    </source>
</reference>
<name>A0ABY5PNL0_9ACTN</name>
<proteinExistence type="predicted"/>
<accession>A0ABY5PNL0</accession>
<protein>
    <submittedName>
        <fullName evidence="3">Glycosyltransferase</fullName>
        <ecNumber evidence="3">2.4.-.-</ecNumber>
    </submittedName>
</protein>
<gene>
    <name evidence="3" type="ORF">LRS13_12240</name>
</gene>
<keyword evidence="1 3" id="KW-0328">Glycosyltransferase</keyword>
<dbReference type="Pfam" id="PF13692">
    <property type="entry name" value="Glyco_trans_1_4"/>
    <property type="match status" value="1"/>
</dbReference>
<evidence type="ECO:0000313" key="3">
    <source>
        <dbReference type="EMBL" id="UUY06238.1"/>
    </source>
</evidence>
<dbReference type="SUPFAM" id="SSF53756">
    <property type="entry name" value="UDP-Glycosyltransferase/glycogen phosphorylase"/>
    <property type="match status" value="1"/>
</dbReference>
<evidence type="ECO:0000256" key="1">
    <source>
        <dbReference type="ARBA" id="ARBA00022676"/>
    </source>
</evidence>
<organism evidence="3 4">
    <name type="scientific">Svornostia abyssi</name>
    <dbReference type="NCBI Taxonomy" id="2898438"/>
    <lineage>
        <taxon>Bacteria</taxon>
        <taxon>Bacillati</taxon>
        <taxon>Actinomycetota</taxon>
        <taxon>Thermoleophilia</taxon>
        <taxon>Solirubrobacterales</taxon>
        <taxon>Baekduiaceae</taxon>
        <taxon>Svornostia</taxon>
    </lineage>
</organism>
<keyword evidence="4" id="KW-1185">Reference proteome</keyword>
<dbReference type="Gene3D" id="3.40.50.2000">
    <property type="entry name" value="Glycogen Phosphorylase B"/>
    <property type="match status" value="1"/>
</dbReference>
<evidence type="ECO:0000256" key="2">
    <source>
        <dbReference type="ARBA" id="ARBA00022679"/>
    </source>
</evidence>
<dbReference type="PANTHER" id="PTHR12526:SF510">
    <property type="entry name" value="D-INOSITOL 3-PHOSPHATE GLYCOSYLTRANSFERASE"/>
    <property type="match status" value="1"/>
</dbReference>
<keyword evidence="2 3" id="KW-0808">Transferase</keyword>